<protein>
    <submittedName>
        <fullName evidence="2">Flagellar assembly protein H</fullName>
    </submittedName>
</protein>
<keyword evidence="2" id="KW-0966">Cell projection</keyword>
<reference evidence="3" key="1">
    <citation type="submission" date="2018-02" db="EMBL/GenBank/DDBJ databases">
        <authorList>
            <person name="Moore K."/>
            <person name="Momper L."/>
        </authorList>
    </citation>
    <scope>NUCLEOTIDE SEQUENCE [LARGE SCALE GENOMIC DNA]</scope>
    <source>
        <strain evidence="3">ULC18</strain>
    </source>
</reference>
<dbReference type="EMBL" id="PVWK01000028">
    <property type="protein sequence ID" value="PSB32320.1"/>
    <property type="molecule type" value="Genomic_DNA"/>
</dbReference>
<dbReference type="AlphaFoldDB" id="A0A2T1EHS9"/>
<evidence type="ECO:0000313" key="2">
    <source>
        <dbReference type="EMBL" id="PSB32320.1"/>
    </source>
</evidence>
<gene>
    <name evidence="2" type="ORF">C7B82_05775</name>
</gene>
<organism evidence="2 3">
    <name type="scientific">Stenomitos frigidus ULC18</name>
    <dbReference type="NCBI Taxonomy" id="2107698"/>
    <lineage>
        <taxon>Bacteria</taxon>
        <taxon>Bacillati</taxon>
        <taxon>Cyanobacteriota</taxon>
        <taxon>Cyanophyceae</taxon>
        <taxon>Leptolyngbyales</taxon>
        <taxon>Leptolyngbyaceae</taxon>
        <taxon>Stenomitos</taxon>
    </lineage>
</organism>
<dbReference type="Proteomes" id="UP000239576">
    <property type="component" value="Unassembled WGS sequence"/>
</dbReference>
<comment type="caution">
    <text evidence="2">The sequence shown here is derived from an EMBL/GenBank/DDBJ whole genome shotgun (WGS) entry which is preliminary data.</text>
</comment>
<reference evidence="2 3" key="2">
    <citation type="submission" date="2018-03" db="EMBL/GenBank/DDBJ databases">
        <title>The ancient ancestry and fast evolution of plastids.</title>
        <authorList>
            <person name="Moore K.R."/>
            <person name="Magnabosco C."/>
            <person name="Momper L."/>
            <person name="Gold D.A."/>
            <person name="Bosak T."/>
            <person name="Fournier G.P."/>
        </authorList>
    </citation>
    <scope>NUCLEOTIDE SEQUENCE [LARGE SCALE GENOMIC DNA]</scope>
    <source>
        <strain evidence="2 3">ULC18</strain>
    </source>
</reference>
<proteinExistence type="predicted"/>
<evidence type="ECO:0000313" key="3">
    <source>
        <dbReference type="Proteomes" id="UP000239576"/>
    </source>
</evidence>
<feature type="domain" description="DUF4351" evidence="1">
    <location>
        <begin position="239"/>
        <end position="297"/>
    </location>
</feature>
<dbReference type="Pfam" id="PF14261">
    <property type="entry name" value="DUF4351"/>
    <property type="match status" value="1"/>
</dbReference>
<evidence type="ECO:0000259" key="1">
    <source>
        <dbReference type="Pfam" id="PF14261"/>
    </source>
</evidence>
<keyword evidence="2" id="KW-0282">Flagellum</keyword>
<dbReference type="OrthoDB" id="528329at2"/>
<dbReference type="RefSeq" id="WP_106255364.1">
    <property type="nucleotide sequence ID" value="NZ_CAWNSW010000075.1"/>
</dbReference>
<keyword evidence="2" id="KW-0969">Cilium</keyword>
<dbReference type="PANTHER" id="PTHR35586">
    <property type="entry name" value="SLL1691 PROTEIN"/>
    <property type="match status" value="1"/>
</dbReference>
<accession>A0A2T1EHS9</accession>
<keyword evidence="3" id="KW-1185">Reference proteome</keyword>
<sequence>MTQIPFDQLAKEFLQELLTPLGTVERSFEVPGEPRLIDVWFQPHPSPVEKTAPQTLLERITATPCAFEPFRKPPTRQEIRGCLLKLLWVQDEALRQNDAIPDSQLPILWILSSSVSKPILKEGKAEVSEDWLPGIYFCGNLFKTVLVVIQELPETEETLWLRLLGSGTTQEKAVREVLALPVDDPQRQRILQMLTSWKVRMELIGTLDTEDEAWLMALSQAYLEWEQQTEQRGEQRGEERGRQEGERSLILLLLTQKFGSLPDRLAEQISTLRREQLEALAVALLNFSRLTDLERWLEQDANQPGPNG</sequence>
<dbReference type="InterPro" id="IPR025587">
    <property type="entry name" value="DUF4351"/>
</dbReference>
<dbReference type="PANTHER" id="PTHR35586:SF1">
    <property type="entry name" value="SLL1691 PROTEIN"/>
    <property type="match status" value="1"/>
</dbReference>
<name>A0A2T1EHS9_9CYAN</name>